<feature type="domain" description="ABC1 atypical kinase-like" evidence="6">
    <location>
        <begin position="220"/>
        <end position="472"/>
    </location>
</feature>
<proteinExistence type="inferred from homology"/>
<evidence type="ECO:0000259" key="6">
    <source>
        <dbReference type="Pfam" id="PF03109"/>
    </source>
</evidence>
<dbReference type="CDD" id="cd13970">
    <property type="entry name" value="ABC1_ADCK3"/>
    <property type="match status" value="1"/>
</dbReference>
<dbReference type="PANTHER" id="PTHR43851:SF3">
    <property type="entry name" value="COENZYME Q8"/>
    <property type="match status" value="1"/>
</dbReference>
<evidence type="ECO:0000259" key="7">
    <source>
        <dbReference type="Pfam" id="PF09791"/>
    </source>
</evidence>
<dbReference type="InterPro" id="IPR051409">
    <property type="entry name" value="Atypical_kinase_ADCK"/>
</dbReference>
<dbReference type="InterPro" id="IPR004147">
    <property type="entry name" value="ABC1_dom"/>
</dbReference>
<dbReference type="OrthoDB" id="201153at2759"/>
<feature type="region of interest" description="Disordered" evidence="5">
    <location>
        <begin position="39"/>
        <end position="71"/>
    </location>
</feature>
<keyword evidence="4" id="KW-0067">ATP-binding</keyword>
<reference evidence="8 9" key="1">
    <citation type="submission" date="2018-10" db="EMBL/GenBank/DDBJ databases">
        <title>Complete genome sequence of Malassezia restricta CBS 7877.</title>
        <authorList>
            <person name="Morand S.C."/>
            <person name="Bertignac M."/>
            <person name="Iltis A."/>
            <person name="Kolder I."/>
            <person name="Pirovano W."/>
            <person name="Jourdain R."/>
            <person name="Clavaud C."/>
        </authorList>
    </citation>
    <scope>NUCLEOTIDE SEQUENCE [LARGE SCALE GENOMIC DNA]</scope>
    <source>
        <strain evidence="8 9">CBS 7877</strain>
    </source>
</reference>
<evidence type="ECO:0000256" key="2">
    <source>
        <dbReference type="ARBA" id="ARBA00022679"/>
    </source>
</evidence>
<dbReference type="GO" id="GO:0005524">
    <property type="term" value="F:ATP binding"/>
    <property type="evidence" value="ECO:0007669"/>
    <property type="project" value="UniProtKB-KW"/>
</dbReference>
<keyword evidence="2 8" id="KW-0808">Transferase</keyword>
<evidence type="ECO:0000256" key="3">
    <source>
        <dbReference type="ARBA" id="ARBA00022741"/>
    </source>
</evidence>
<dbReference type="AlphaFoldDB" id="A0A3G2S7Z2"/>
<accession>A0A3G2S7Z2</accession>
<organism evidence="8 9">
    <name type="scientific">Malassezia restricta (strain ATCC 96810 / NBRC 103918 / CBS 7877)</name>
    <name type="common">Seborrheic dermatitis infection agent</name>
    <dbReference type="NCBI Taxonomy" id="425264"/>
    <lineage>
        <taxon>Eukaryota</taxon>
        <taxon>Fungi</taxon>
        <taxon>Dikarya</taxon>
        <taxon>Basidiomycota</taxon>
        <taxon>Ustilaginomycotina</taxon>
        <taxon>Malasseziomycetes</taxon>
        <taxon>Malasseziales</taxon>
        <taxon>Malasseziaceae</taxon>
        <taxon>Malassezia</taxon>
    </lineage>
</organism>
<dbReference type="EMBL" id="CP033151">
    <property type="protein sequence ID" value="AYO43442.1"/>
    <property type="molecule type" value="Genomic_DNA"/>
</dbReference>
<feature type="domain" description="Oxidoreductase-like" evidence="7">
    <location>
        <begin position="634"/>
        <end position="676"/>
    </location>
</feature>
<dbReference type="Pfam" id="PF03109">
    <property type="entry name" value="ABC1"/>
    <property type="match status" value="1"/>
</dbReference>
<dbReference type="EC" id="2.7.11.-" evidence="8"/>
<evidence type="ECO:0000256" key="5">
    <source>
        <dbReference type="SAM" id="MobiDB-lite"/>
    </source>
</evidence>
<dbReference type="VEuPathDB" id="FungiDB:DNF11_2492"/>
<evidence type="ECO:0000313" key="8">
    <source>
        <dbReference type="EMBL" id="AYO43442.1"/>
    </source>
</evidence>
<name>A0A3G2S7Z2_MALR7</name>
<dbReference type="InterPro" id="IPR011009">
    <property type="entry name" value="Kinase-like_dom_sf"/>
</dbReference>
<protein>
    <submittedName>
        <fullName evidence="8">Uncharacterized protein</fullName>
        <ecNumber evidence="8">2.7.11.-</ecNumber>
    </submittedName>
</protein>
<keyword evidence="9" id="KW-1185">Reference proteome</keyword>
<dbReference type="InterPro" id="IPR034646">
    <property type="entry name" value="ADCK3_dom"/>
</dbReference>
<dbReference type="Pfam" id="PF09791">
    <property type="entry name" value="Oxidored-like"/>
    <property type="match status" value="1"/>
</dbReference>
<gene>
    <name evidence="8" type="primary">COQ8</name>
    <name evidence="8" type="ORF">DNF11_2492</name>
</gene>
<dbReference type="InterPro" id="IPR019180">
    <property type="entry name" value="Oxidoreductase-like_N"/>
</dbReference>
<keyword evidence="3" id="KW-0547">Nucleotide-binding</keyword>
<feature type="region of interest" description="Disordered" evidence="5">
    <location>
        <begin position="689"/>
        <end position="718"/>
    </location>
</feature>
<dbReference type="PANTHER" id="PTHR43851">
    <property type="match status" value="1"/>
</dbReference>
<dbReference type="GO" id="GO:0006744">
    <property type="term" value="P:ubiquinone biosynthetic process"/>
    <property type="evidence" value="ECO:0007669"/>
    <property type="project" value="TreeGrafter"/>
</dbReference>
<feature type="region of interest" description="Disordered" evidence="5">
    <location>
        <begin position="94"/>
        <end position="122"/>
    </location>
</feature>
<dbReference type="Proteomes" id="UP000269793">
    <property type="component" value="Chromosome IV"/>
</dbReference>
<comment type="similarity">
    <text evidence="1">Belongs to the protein kinase superfamily. ADCK protein kinase family.</text>
</comment>
<evidence type="ECO:0000313" key="9">
    <source>
        <dbReference type="Proteomes" id="UP000269793"/>
    </source>
</evidence>
<evidence type="ECO:0000256" key="1">
    <source>
        <dbReference type="ARBA" id="ARBA00009670"/>
    </source>
</evidence>
<dbReference type="GO" id="GO:0016740">
    <property type="term" value="F:transferase activity"/>
    <property type="evidence" value="ECO:0007669"/>
    <property type="project" value="UniProtKB-KW"/>
</dbReference>
<sequence>MPRDAVSWADVALVWRAVLRLAGSNASSLRPAIRPWPTQLASDKAGGVPSDMSGGVTSHMPSDRPTDDVAAATERVSVPEKELVLETAPDRMAPVSERVPESTPASDAALVEPPATSPEYDAANERTKPLRAKRVPATRLGRLLHYGSLGAGLAWGSASEYMRQTTRGSGGSSLFLSAANVERLVDKLSTMRGAALKLGQFLSIQDSHLLPPQVEEVLLRVQNAAHYMPGWQLERVMAEELGEHWRAHFASFDERPFAAASIGQVHSAVMADPYPAQPEMAGRRVAVKVQFPGIRDSIASDLSYVKWLLTASALLPKGLFLENSVQQLQQELQDECDYTREADMCRRFYEHVAHMEPHGLCFEVPRVVDSVSTTRVLTAEFLRGRPLTQAAHMDQTTRDKIAHAIMELSLRELFDWHLMQTDPNWTNFLYHHERQSIQLIDFGATRDYSSDFIALWLKLLRAAVSGDRAQCEHWSVQIGYLTGHETETMREAHVTSMLTLGEPFRHDAPVPYPFANQTITDRVREQIPIMVRERLRPPPPETYSLNRKLSGAFLLCARLRARVNCRDLFDQVTRSKGFHTWTPPSDMHRGEDMLERWSHLPTYKRRRAERHADAPEKEATVVQGPPDTVRVRDVYVPTKPVPPGPEECCQSGCVNCVYVLYADNVNEHKQAMRDIRRKLRTYDPPIREDEWDTTLLGPMPNAPDTQDDHVDEAAPADPSLAAFLELERKLKKK</sequence>
<evidence type="ECO:0000256" key="4">
    <source>
        <dbReference type="ARBA" id="ARBA00022840"/>
    </source>
</evidence>
<dbReference type="SUPFAM" id="SSF56112">
    <property type="entry name" value="Protein kinase-like (PK-like)"/>
    <property type="match status" value="1"/>
</dbReference>
<dbReference type="STRING" id="425264.A0A3G2S7Z2"/>